<dbReference type="InterPro" id="IPR001448">
    <property type="entry name" value="SASP_alpha/beta-type"/>
</dbReference>
<evidence type="ECO:0000313" key="3">
    <source>
        <dbReference type="Proteomes" id="UP001301012"/>
    </source>
</evidence>
<organism evidence="2 3">
    <name type="scientific">Romboutsia sedimentorum</name>
    <dbReference type="NCBI Taxonomy" id="1368474"/>
    <lineage>
        <taxon>Bacteria</taxon>
        <taxon>Bacillati</taxon>
        <taxon>Bacillota</taxon>
        <taxon>Clostridia</taxon>
        <taxon>Peptostreptococcales</taxon>
        <taxon>Peptostreptococcaceae</taxon>
        <taxon>Romboutsia</taxon>
    </lineage>
</organism>
<dbReference type="Proteomes" id="UP001301012">
    <property type="component" value="Unassembled WGS sequence"/>
</dbReference>
<dbReference type="EMBL" id="JASKYM010000010">
    <property type="protein sequence ID" value="MDK2564663.1"/>
    <property type="molecule type" value="Genomic_DNA"/>
</dbReference>
<protein>
    <submittedName>
        <fullName evidence="2">Small, acid-soluble spore protein, alpha/beta type</fullName>
    </submittedName>
</protein>
<name>A0ABT7ECM6_9FIRM</name>
<evidence type="ECO:0000256" key="1">
    <source>
        <dbReference type="ARBA" id="ARBA00003863"/>
    </source>
</evidence>
<dbReference type="RefSeq" id="WP_284133579.1">
    <property type="nucleotide sequence ID" value="NZ_JASKYM010000010.1"/>
</dbReference>
<accession>A0ABT7ECM6</accession>
<dbReference type="Gene3D" id="6.10.10.80">
    <property type="entry name" value="Small, acid-soluble spore protein, alpha/beta type-like"/>
    <property type="match status" value="1"/>
</dbReference>
<dbReference type="InterPro" id="IPR038300">
    <property type="entry name" value="SASP_sf_alpha/beta"/>
</dbReference>
<proteinExistence type="predicted"/>
<keyword evidence="3" id="KW-1185">Reference proteome</keyword>
<comment type="caution">
    <text evidence="2">The sequence shown here is derived from an EMBL/GenBank/DDBJ whole genome shotgun (WGS) entry which is preliminary data.</text>
</comment>
<evidence type="ECO:0000313" key="2">
    <source>
        <dbReference type="EMBL" id="MDK2564663.1"/>
    </source>
</evidence>
<dbReference type="Pfam" id="PF00269">
    <property type="entry name" value="SASP"/>
    <property type="match status" value="1"/>
</dbReference>
<comment type="function">
    <text evidence="1">SASP are bound to spore DNA. They are double-stranded DNA-binding proteins that cause DNA to change to an a-like conformation. They protect the DNA backbone from chemical and enzymatic cleavage and are thus involved in dormant spore's high resistance to UV light.</text>
</comment>
<reference evidence="2 3" key="1">
    <citation type="submission" date="2023-05" db="EMBL/GenBank/DDBJ databases">
        <title>Rombocin, a short stable natural nisin variant, displays selective antimicrobial activity against Listeria monocytogenes and employs dual mode of action to kill target bacterial strains.</title>
        <authorList>
            <person name="Wambui J."/>
            <person name="Stephan R."/>
            <person name="Kuipers O.P."/>
        </authorList>
    </citation>
    <scope>NUCLEOTIDE SEQUENCE [LARGE SCALE GENOMIC DNA]</scope>
    <source>
        <strain evidence="2 3">RC002</strain>
    </source>
</reference>
<sequence length="81" mass="8922">MDMQSKTNAKQALNNLKMEIASELGYNYNQETNKVESNAPQGTLEGSAQNVLAGEEVGGLATRKLVKMGEQILVDKYNFQK</sequence>
<gene>
    <name evidence="2" type="ORF">QOZ84_14065</name>
</gene>